<dbReference type="KEGG" id="pei:H9L10_07140"/>
<feature type="transmembrane region" description="Helical" evidence="1">
    <location>
        <begin position="186"/>
        <end position="206"/>
    </location>
</feature>
<dbReference type="RefSeq" id="WP_166105099.1">
    <property type="nucleotide sequence ID" value="NZ_BMMY01000001.1"/>
</dbReference>
<feature type="transmembrane region" description="Helical" evidence="1">
    <location>
        <begin position="80"/>
        <end position="100"/>
    </location>
</feature>
<keyword evidence="3" id="KW-1185">Reference proteome</keyword>
<evidence type="ECO:0000313" key="2">
    <source>
        <dbReference type="EMBL" id="QNN50704.1"/>
    </source>
</evidence>
<keyword evidence="1" id="KW-1133">Transmembrane helix</keyword>
<keyword evidence="1" id="KW-0812">Transmembrane</keyword>
<feature type="transmembrane region" description="Helical" evidence="1">
    <location>
        <begin position="236"/>
        <end position="254"/>
    </location>
</feature>
<reference evidence="2 3" key="1">
    <citation type="submission" date="2020-08" db="EMBL/GenBank/DDBJ databases">
        <title>Genome sequence of Phycicoccus endophyticus JCM 31784T.</title>
        <authorList>
            <person name="Hyun D.-W."/>
            <person name="Bae J.-W."/>
        </authorList>
    </citation>
    <scope>NUCLEOTIDE SEQUENCE [LARGE SCALE GENOMIC DNA]</scope>
    <source>
        <strain evidence="2 3">JCM 31784</strain>
    </source>
</reference>
<protein>
    <submittedName>
        <fullName evidence="2">Uncharacterized protein</fullName>
    </submittedName>
</protein>
<sequence>MTWLGVWLVGVGLADLVRASPRPAAGRWAPALGVAAMLVTGAAAGLLGAVDLVVAVGAALALVLWVRWSQEALGSGRGHAAALCSLAAGAAWLVALSGWASAPGGVLGRWLAWAQLPAAAAGADPGRVLLVTGLVLANLATGNVIVRLVLVSIGALRPARPTLPVGGPEPAEQLRGGRLLGPMERVLVLGLGLAGQLTAAGLVIAAKGLIRFPELQATRSERESVDGLGIDAVTEYFLVGSFVSWLVALASLALSR</sequence>
<dbReference type="AlphaFoldDB" id="A0A7G9R529"/>
<dbReference type="EMBL" id="CP060712">
    <property type="protein sequence ID" value="QNN50704.1"/>
    <property type="molecule type" value="Genomic_DNA"/>
</dbReference>
<proteinExistence type="predicted"/>
<feature type="transmembrane region" description="Helical" evidence="1">
    <location>
        <begin position="35"/>
        <end position="68"/>
    </location>
</feature>
<name>A0A7G9R529_9MICO</name>
<evidence type="ECO:0000313" key="3">
    <source>
        <dbReference type="Proteomes" id="UP000515976"/>
    </source>
</evidence>
<feature type="transmembrane region" description="Helical" evidence="1">
    <location>
        <begin position="128"/>
        <end position="150"/>
    </location>
</feature>
<accession>A0A7G9R529</accession>
<dbReference type="Proteomes" id="UP000515976">
    <property type="component" value="Chromosome"/>
</dbReference>
<evidence type="ECO:0000256" key="1">
    <source>
        <dbReference type="SAM" id="Phobius"/>
    </source>
</evidence>
<keyword evidence="1" id="KW-0472">Membrane</keyword>
<organism evidence="2 3">
    <name type="scientific">Phycicoccus endophyticus</name>
    <dbReference type="NCBI Taxonomy" id="1690220"/>
    <lineage>
        <taxon>Bacteria</taxon>
        <taxon>Bacillati</taxon>
        <taxon>Actinomycetota</taxon>
        <taxon>Actinomycetes</taxon>
        <taxon>Micrococcales</taxon>
        <taxon>Intrasporangiaceae</taxon>
        <taxon>Phycicoccus</taxon>
    </lineage>
</organism>
<gene>
    <name evidence="2" type="ORF">H9L10_07140</name>
</gene>